<dbReference type="Proteomes" id="UP000198889">
    <property type="component" value="Unassembled WGS sequence"/>
</dbReference>
<dbReference type="AlphaFoldDB" id="A0A1G4R793"/>
<evidence type="ECO:0000313" key="3">
    <source>
        <dbReference type="Proteomes" id="UP000198889"/>
    </source>
</evidence>
<proteinExistence type="predicted"/>
<dbReference type="InterPro" id="IPR050237">
    <property type="entry name" value="ATP-dep_AMP-bd_enzyme"/>
</dbReference>
<evidence type="ECO:0000259" key="1">
    <source>
        <dbReference type="Pfam" id="PF00501"/>
    </source>
</evidence>
<sequence>MPNHLIDTLRAGATDPARPFAETADGTILTYAALERRTAQYANALLALGLKPGDRVALQAEKSLEAVFAYLGTVRAGGVFLPLNTGYTPPEVDYFLGDAEPAIFVCDPATEAALAPIARARGVAQIVTLDAAGQGTLRAAADACRTSFENVPRGPDDLAADVAPPV</sequence>
<dbReference type="InterPro" id="IPR000873">
    <property type="entry name" value="AMP-dep_synth/lig_dom"/>
</dbReference>
<accession>A0A1G4R793</accession>
<evidence type="ECO:0000313" key="2">
    <source>
        <dbReference type="EMBL" id="SCW52678.1"/>
    </source>
</evidence>
<gene>
    <name evidence="2" type="ORF">SAMN05660859_1424</name>
</gene>
<dbReference type="Pfam" id="PF00501">
    <property type="entry name" value="AMP-binding"/>
    <property type="match status" value="1"/>
</dbReference>
<dbReference type="InterPro" id="IPR042099">
    <property type="entry name" value="ANL_N_sf"/>
</dbReference>
<dbReference type="Gene3D" id="3.40.50.12780">
    <property type="entry name" value="N-terminal domain of ligase-like"/>
    <property type="match status" value="1"/>
</dbReference>
<keyword evidence="3" id="KW-1185">Reference proteome</keyword>
<dbReference type="SUPFAM" id="SSF56801">
    <property type="entry name" value="Acetyl-CoA synthetase-like"/>
    <property type="match status" value="1"/>
</dbReference>
<dbReference type="PANTHER" id="PTHR43767">
    <property type="entry name" value="LONG-CHAIN-FATTY-ACID--COA LIGASE"/>
    <property type="match status" value="1"/>
</dbReference>
<name>A0A1G4R793_9HYPH</name>
<reference evidence="3" key="1">
    <citation type="submission" date="2016-10" db="EMBL/GenBank/DDBJ databases">
        <authorList>
            <person name="Varghese N."/>
            <person name="Submissions S."/>
        </authorList>
    </citation>
    <scope>NUCLEOTIDE SEQUENCE [LARGE SCALE GENOMIC DNA]</scope>
    <source>
        <strain evidence="3">CGMCC 1.1761</strain>
    </source>
</reference>
<feature type="domain" description="AMP-dependent synthetase/ligase" evidence="1">
    <location>
        <begin position="14"/>
        <end position="159"/>
    </location>
</feature>
<dbReference type="PANTHER" id="PTHR43767:SF1">
    <property type="entry name" value="NONRIBOSOMAL PEPTIDE SYNTHASE PES1 (EUROFUNG)-RELATED"/>
    <property type="match status" value="1"/>
</dbReference>
<organism evidence="2 3">
    <name type="scientific">Ancylobacter rudongensis</name>
    <dbReference type="NCBI Taxonomy" id="177413"/>
    <lineage>
        <taxon>Bacteria</taxon>
        <taxon>Pseudomonadati</taxon>
        <taxon>Pseudomonadota</taxon>
        <taxon>Alphaproteobacteria</taxon>
        <taxon>Hyphomicrobiales</taxon>
        <taxon>Xanthobacteraceae</taxon>
        <taxon>Ancylobacter</taxon>
    </lineage>
</organism>
<protein>
    <submittedName>
        <fullName evidence="2">AMP-binding enzyme</fullName>
    </submittedName>
</protein>
<dbReference type="EMBL" id="FMTP01000002">
    <property type="protein sequence ID" value="SCW52678.1"/>
    <property type="molecule type" value="Genomic_DNA"/>
</dbReference>
<dbReference type="STRING" id="177413.SAMN05660859_1424"/>
<dbReference type="RefSeq" id="WP_091437305.1">
    <property type="nucleotide sequence ID" value="NZ_FMTP01000002.1"/>
</dbReference>